<name>A0A1T4NFE8_9BACT</name>
<dbReference type="Pfam" id="PF04002">
    <property type="entry name" value="RadC"/>
    <property type="match status" value="1"/>
</dbReference>
<dbReference type="Gene3D" id="3.40.140.10">
    <property type="entry name" value="Cytidine Deaminase, domain 2"/>
    <property type="match status" value="1"/>
</dbReference>
<proteinExistence type="predicted"/>
<evidence type="ECO:0000259" key="6">
    <source>
        <dbReference type="PROSITE" id="PS50249"/>
    </source>
</evidence>
<evidence type="ECO:0000256" key="2">
    <source>
        <dbReference type="ARBA" id="ARBA00022723"/>
    </source>
</evidence>
<dbReference type="InterPro" id="IPR025657">
    <property type="entry name" value="RadC_JAB"/>
</dbReference>
<organism evidence="7 8">
    <name type="scientific">Sediminibacterium ginsengisoli</name>
    <dbReference type="NCBI Taxonomy" id="413434"/>
    <lineage>
        <taxon>Bacteria</taxon>
        <taxon>Pseudomonadati</taxon>
        <taxon>Bacteroidota</taxon>
        <taxon>Chitinophagia</taxon>
        <taxon>Chitinophagales</taxon>
        <taxon>Chitinophagaceae</taxon>
        <taxon>Sediminibacterium</taxon>
    </lineage>
</organism>
<dbReference type="GO" id="GO:0006508">
    <property type="term" value="P:proteolysis"/>
    <property type="evidence" value="ECO:0007669"/>
    <property type="project" value="UniProtKB-KW"/>
</dbReference>
<keyword evidence="5" id="KW-0482">Metalloprotease</keyword>
<keyword evidence="2" id="KW-0479">Metal-binding</keyword>
<dbReference type="PROSITE" id="PS50249">
    <property type="entry name" value="MPN"/>
    <property type="match status" value="1"/>
</dbReference>
<reference evidence="7 8" key="1">
    <citation type="submission" date="2017-02" db="EMBL/GenBank/DDBJ databases">
        <authorList>
            <person name="Peterson S.W."/>
        </authorList>
    </citation>
    <scope>NUCLEOTIDE SEQUENCE [LARGE SCALE GENOMIC DNA]</scope>
    <source>
        <strain evidence="7 8">DSM 22335</strain>
    </source>
</reference>
<evidence type="ECO:0000313" key="8">
    <source>
        <dbReference type="Proteomes" id="UP000190888"/>
    </source>
</evidence>
<dbReference type="Proteomes" id="UP000190888">
    <property type="component" value="Unassembled WGS sequence"/>
</dbReference>
<sequence length="154" mass="17169">MTTFPLTTFPLVEITVSYSQSVKKSERPIITNSQQAYEYLRRYWNDDVIDLYEEFKVLLLNSANRVLGVYEASRGGLTGTVADPRLILGVAIKTCATAMIVAHNHPSGGHTPSRADEQITEKLKQAGALFDIRVTDHLIISADDYYSFADEGRV</sequence>
<evidence type="ECO:0000313" key="7">
    <source>
        <dbReference type="EMBL" id="SJZ78071.1"/>
    </source>
</evidence>
<dbReference type="PANTHER" id="PTHR30471">
    <property type="entry name" value="DNA REPAIR PROTEIN RADC"/>
    <property type="match status" value="1"/>
</dbReference>
<dbReference type="PANTHER" id="PTHR30471:SF3">
    <property type="entry name" value="UPF0758 PROTEIN YEES-RELATED"/>
    <property type="match status" value="1"/>
</dbReference>
<protein>
    <submittedName>
        <fullName evidence="7">DNA repair protein radc</fullName>
    </submittedName>
</protein>
<evidence type="ECO:0000256" key="4">
    <source>
        <dbReference type="ARBA" id="ARBA00022833"/>
    </source>
</evidence>
<dbReference type="AlphaFoldDB" id="A0A1T4NFE8"/>
<accession>A0A1T4NFE8</accession>
<gene>
    <name evidence="7" type="ORF">SAMN04488132_104237</name>
</gene>
<keyword evidence="3" id="KW-0378">Hydrolase</keyword>
<dbReference type="InterPro" id="IPR020891">
    <property type="entry name" value="UPF0758_CS"/>
</dbReference>
<evidence type="ECO:0000256" key="3">
    <source>
        <dbReference type="ARBA" id="ARBA00022801"/>
    </source>
</evidence>
<dbReference type="GO" id="GO:0008237">
    <property type="term" value="F:metallopeptidase activity"/>
    <property type="evidence" value="ECO:0007669"/>
    <property type="project" value="UniProtKB-KW"/>
</dbReference>
<dbReference type="InterPro" id="IPR037518">
    <property type="entry name" value="MPN"/>
</dbReference>
<dbReference type="EMBL" id="FUWH01000004">
    <property type="protein sequence ID" value="SJZ78071.1"/>
    <property type="molecule type" value="Genomic_DNA"/>
</dbReference>
<dbReference type="RefSeq" id="WP_078831205.1">
    <property type="nucleotide sequence ID" value="NZ_FUWH01000004.1"/>
</dbReference>
<keyword evidence="1" id="KW-0645">Protease</keyword>
<dbReference type="CDD" id="cd08071">
    <property type="entry name" value="MPN_DUF2466"/>
    <property type="match status" value="1"/>
</dbReference>
<keyword evidence="8" id="KW-1185">Reference proteome</keyword>
<dbReference type="PROSITE" id="PS01302">
    <property type="entry name" value="UPF0758"/>
    <property type="match status" value="1"/>
</dbReference>
<evidence type="ECO:0000256" key="5">
    <source>
        <dbReference type="ARBA" id="ARBA00023049"/>
    </source>
</evidence>
<feature type="domain" description="MPN" evidence="6">
    <location>
        <begin position="29"/>
        <end position="154"/>
    </location>
</feature>
<evidence type="ECO:0000256" key="1">
    <source>
        <dbReference type="ARBA" id="ARBA00022670"/>
    </source>
</evidence>
<dbReference type="InterPro" id="IPR001405">
    <property type="entry name" value="UPF0758"/>
</dbReference>
<keyword evidence="4" id="KW-0862">Zinc</keyword>
<dbReference type="STRING" id="413434.SAMN04488132_104237"/>
<dbReference type="GO" id="GO:0046872">
    <property type="term" value="F:metal ion binding"/>
    <property type="evidence" value="ECO:0007669"/>
    <property type="project" value="UniProtKB-KW"/>
</dbReference>
<dbReference type="OrthoDB" id="9804482at2"/>